<keyword evidence="2" id="KW-1185">Reference proteome</keyword>
<organism evidence="1 2">
    <name type="scientific">Rhizobium mongolense</name>
    <dbReference type="NCBI Taxonomy" id="57676"/>
    <lineage>
        <taxon>Bacteria</taxon>
        <taxon>Pseudomonadati</taxon>
        <taxon>Pseudomonadota</taxon>
        <taxon>Alphaproteobacteria</taxon>
        <taxon>Hyphomicrobiales</taxon>
        <taxon>Rhizobiaceae</taxon>
        <taxon>Rhizobium/Agrobacterium group</taxon>
        <taxon>Rhizobium</taxon>
    </lineage>
</organism>
<accession>A0ABR6IIK0</accession>
<gene>
    <name evidence="1" type="ORF">GGD56_001209</name>
</gene>
<sequence length="27" mass="3318">MLEKHLEFDRSLCHLIDRFFIMGDHDV</sequence>
<proteinExistence type="predicted"/>
<evidence type="ECO:0000313" key="1">
    <source>
        <dbReference type="EMBL" id="MBB4227389.1"/>
    </source>
</evidence>
<dbReference type="Proteomes" id="UP000551353">
    <property type="component" value="Unassembled WGS sequence"/>
</dbReference>
<evidence type="ECO:0000313" key="2">
    <source>
        <dbReference type="Proteomes" id="UP000551353"/>
    </source>
</evidence>
<protein>
    <submittedName>
        <fullName evidence="1">Uncharacterized protein</fullName>
    </submittedName>
</protein>
<comment type="caution">
    <text evidence="1">The sequence shown here is derived from an EMBL/GenBank/DDBJ whole genome shotgun (WGS) entry which is preliminary data.</text>
</comment>
<dbReference type="EMBL" id="JACIFX010000001">
    <property type="protein sequence ID" value="MBB4227389.1"/>
    <property type="molecule type" value="Genomic_DNA"/>
</dbReference>
<reference evidence="1 2" key="1">
    <citation type="submission" date="2020-08" db="EMBL/GenBank/DDBJ databases">
        <title>Genomic Encyclopedia of Type Strains, Phase IV (KMG-V): Genome sequencing to study the core and pangenomes of soil and plant-associated prokaryotes.</title>
        <authorList>
            <person name="Whitman W."/>
        </authorList>
    </citation>
    <scope>NUCLEOTIDE SEQUENCE [LARGE SCALE GENOMIC DNA]</scope>
    <source>
        <strain evidence="1 2">SEMIA 4087</strain>
    </source>
</reference>
<name>A0ABR6IIK0_9HYPH</name>